<organism evidence="1">
    <name type="scientific">uncultured Caudovirales phage</name>
    <dbReference type="NCBI Taxonomy" id="2100421"/>
    <lineage>
        <taxon>Viruses</taxon>
        <taxon>Duplodnaviria</taxon>
        <taxon>Heunggongvirae</taxon>
        <taxon>Uroviricota</taxon>
        <taxon>Caudoviricetes</taxon>
        <taxon>Peduoviridae</taxon>
        <taxon>Maltschvirus</taxon>
        <taxon>Maltschvirus maltsch</taxon>
    </lineage>
</organism>
<sequence>MPDFGFVGPSYEAPSIYQDDQECINFRPEIDPLKQPGQYGVIALYPTPGLVTKVTLNYAEVRGMRNVSGGQYLVVVCGGDVYVLNSTLTPVRIGALNTSSGIVGITDNSQNVYIVDGTYRYTWRISNPSSAQFIGSISGTTLTVTLMKSGTIATGQQLFGSGVVPETVITGLGTGTGGVGTYTINNTQTIASEVFDSAAVAAKVTGSISGTILTVTAVASGTIYPGQTIQGTGVTTGTIVTALGGSAAISYSITAAGTGYAVGDTITVTGGIYSQQTTYTVATIGGSGAVTGLTVVNYGVYTVNPGTPASTTTSGNGTGLTLTLTFGTGTGGTGTYVVSSSQTVSSTTLYALNFSVLPNSDGAFSGADVVDVVDNYFVYNRPNTQQWGSSNILSPISSQLAFSSKDGAPDNLVSMIVDHREVYLLGEASSEVWVDSGLFPFAFQRIPGTSTQHGIAAKFSVARLGNSFAYLSKNIRGDGQIMMMNGYIPTRISTHAVENSIEGAPISDARAWTYLIEGHEVYVISFPGLDLTWAYDIATGMWHKWLWVDNKNVFHRHRGNCHSHFQNMNLVGDWENGQIYMLDPNTYTDSGQEIRRVRRAPHLVSDFQRQFFSELQILFQPGVGLSGNIVGSTSPTNGVAGVGIAGFSIAGQSSLITQGANPQAMLRWSNDGGSTWSNEHWTSIGLQGAYKNRAIWRRLGQARDRVYEVVVTDPIKAVIVAANLKAEAGEN</sequence>
<reference evidence="1" key="1">
    <citation type="submission" date="2020-04" db="EMBL/GenBank/DDBJ databases">
        <authorList>
            <person name="Chiriac C."/>
            <person name="Salcher M."/>
            <person name="Ghai R."/>
            <person name="Kavagutti S V."/>
        </authorList>
    </citation>
    <scope>NUCLEOTIDE SEQUENCE</scope>
</reference>
<accession>A0A6J5KT72</accession>
<proteinExistence type="predicted"/>
<protein>
    <recommendedName>
        <fullName evidence="2">Bacteriophage P22, Gp10, DNA-stabilising</fullName>
    </recommendedName>
</protein>
<name>A0A6J5KT72_9CAUD</name>
<evidence type="ECO:0008006" key="2">
    <source>
        <dbReference type="Google" id="ProtNLM"/>
    </source>
</evidence>
<gene>
    <name evidence="1" type="ORF">UFOVP41_51</name>
</gene>
<evidence type="ECO:0000313" key="1">
    <source>
        <dbReference type="EMBL" id="CAB4123399.1"/>
    </source>
</evidence>
<dbReference type="EMBL" id="LR796168">
    <property type="protein sequence ID" value="CAB4123399.1"/>
    <property type="molecule type" value="Genomic_DNA"/>
</dbReference>